<evidence type="ECO:0000256" key="3">
    <source>
        <dbReference type="ARBA" id="ARBA00022452"/>
    </source>
</evidence>
<dbReference type="SUPFAM" id="SSF49464">
    <property type="entry name" value="Carboxypeptidase regulatory domain-like"/>
    <property type="match status" value="1"/>
</dbReference>
<gene>
    <name evidence="9" type="ORF">SAE01_43490</name>
</gene>
<dbReference type="GO" id="GO:0009279">
    <property type="term" value="C:cell outer membrane"/>
    <property type="evidence" value="ECO:0007669"/>
    <property type="project" value="UniProtKB-SubCell"/>
</dbReference>
<evidence type="ECO:0000313" key="9">
    <source>
        <dbReference type="EMBL" id="GEO11853.1"/>
    </source>
</evidence>
<dbReference type="EMBL" id="BJYT01000030">
    <property type="protein sequence ID" value="GEO11853.1"/>
    <property type="molecule type" value="Genomic_DNA"/>
</dbReference>
<keyword evidence="4 7" id="KW-0812">Transmembrane</keyword>
<evidence type="ECO:0000256" key="4">
    <source>
        <dbReference type="ARBA" id="ARBA00022692"/>
    </source>
</evidence>
<name>A0A512BIR7_9BACT</name>
<reference evidence="9 10" key="1">
    <citation type="submission" date="2019-07" db="EMBL/GenBank/DDBJ databases">
        <title>Whole genome shotgun sequence of Segetibacter aerophilus NBRC 106135.</title>
        <authorList>
            <person name="Hosoyama A."/>
            <person name="Uohara A."/>
            <person name="Ohji S."/>
            <person name="Ichikawa N."/>
        </authorList>
    </citation>
    <scope>NUCLEOTIDE SEQUENCE [LARGE SCALE GENOMIC DNA]</scope>
    <source>
        <strain evidence="9 10">NBRC 106135</strain>
    </source>
</reference>
<dbReference type="InterPro" id="IPR037066">
    <property type="entry name" value="Plug_dom_sf"/>
</dbReference>
<keyword evidence="5 7" id="KW-0472">Membrane</keyword>
<dbReference type="InterPro" id="IPR008969">
    <property type="entry name" value="CarboxyPept-like_regulatory"/>
</dbReference>
<dbReference type="PROSITE" id="PS52016">
    <property type="entry name" value="TONB_DEPENDENT_REC_3"/>
    <property type="match status" value="1"/>
</dbReference>
<comment type="caution">
    <text evidence="9">The sequence shown here is derived from an EMBL/GenBank/DDBJ whole genome shotgun (WGS) entry which is preliminary data.</text>
</comment>
<evidence type="ECO:0000256" key="5">
    <source>
        <dbReference type="ARBA" id="ARBA00023136"/>
    </source>
</evidence>
<accession>A0A512BIR7</accession>
<dbReference type="InterPro" id="IPR012910">
    <property type="entry name" value="Plug_dom"/>
</dbReference>
<keyword evidence="2 7" id="KW-0813">Transport</keyword>
<dbReference type="SUPFAM" id="SSF56935">
    <property type="entry name" value="Porins"/>
    <property type="match status" value="1"/>
</dbReference>
<dbReference type="Gene3D" id="2.170.130.10">
    <property type="entry name" value="TonB-dependent receptor, plug domain"/>
    <property type="match status" value="1"/>
</dbReference>
<sequence length="1084" mass="117370">MLFVVFANAQDNTASVNGVVKDEKGAPLEGVTVQAINASTKSTSGTQTNSSGTFSFQRLPVGTYSFTFSMIGLRTQSSSRYSLKAGETTTVNATLADSSQLLDQVTVVGYGSQRRRDVTTAVVGMRAKDMENQPVNNVAEAMVGKMTGVQVVQGSGQPGTPLSIKVRGVGTITAGTEPLYVIDNVPTSANNLNTLNTYDIESIEVLKDASSAAIYGSRGSNGVVIITTKQGKRGAPVVSVNTMVGVQSVAHKIDMLDAYGYASLVRDARNNAYSDQMVSNNLRRQATGLAPVNFTLNDDNPTRLINTANNTNTIIPVEVLPYLNGTPGLVNTDWQNEIYRKALMQDHSVSVSGGSDNLRYYTSLEFLNQDGIIINTNFKRYGARINLDGNKGIFKFGLNFNPSATTEKRVNSDGTYASPEGGGVVASALHYSPIWPVYNPDGSYSFAENSWNGDAKTTLPNGTVVSGNNQTQAWNPVALATMQKFNVNSIRMLGNIFAEAAFTQDLRYRITVGYDLFNYRTDKFRPSNIPVANTAGNPESVATGSSETGNSLNWLVEQTLTYNKKIKEHTFSLLGGWSIQKDDAKSNYAFASSGFISNQIPTLNAGIVTAGNSFQSQWTLASGIARIQYNYMGRYLLTASMRADGSSKFGSNNRWGYFPSVSAGWRLSDEAFLKDSKVFSDLKLRASYGLTGNFKIPNYGALGSLSYYAYVFGGSTPGSVNGAAPSSQPNPNLSWEKTAQANLGLDGGLFDNNLTFSFDYYNSNTTDLLLNVPVPLSTGFSTELVNIGKVNNKGFEVTLGTRQRLGSLTWNASANFSTNKNKVVELGPGNADIINTGSVANAYFITRVGQPIGSYFLPKQDGVFKTQAEVNGYPHFIDAASNYDLATSKPGDFKFVDADGDKVIDLTKDRVIVGSYQPKYTYGFATDLAWKGFDLGASLQGVYGNKILNLARRYFYNHEGNMNNYAGAVNRWKSESDPGSGQNVRANRVGKGQNGITSSWHVEDGSYLRIRNITLGYSLRGNRLQSMGMTRARLYVSLQNPFTFTKYLGYNPEVSNRTATTTAGEDYGVYPTSKTVSVGINVTL</sequence>
<dbReference type="InterPro" id="IPR023997">
    <property type="entry name" value="TonB-dep_OMP_SusC/RagA_CS"/>
</dbReference>
<proteinExistence type="inferred from homology"/>
<dbReference type="Pfam" id="PF07715">
    <property type="entry name" value="Plug"/>
    <property type="match status" value="1"/>
</dbReference>
<comment type="subcellular location">
    <subcellularLocation>
        <location evidence="1 7">Cell outer membrane</location>
        <topology evidence="1 7">Multi-pass membrane protein</topology>
    </subcellularLocation>
</comment>
<keyword evidence="10" id="KW-1185">Reference proteome</keyword>
<dbReference type="Gene3D" id="2.40.170.20">
    <property type="entry name" value="TonB-dependent receptor, beta-barrel domain"/>
    <property type="match status" value="1"/>
</dbReference>
<dbReference type="NCBIfam" id="TIGR04057">
    <property type="entry name" value="SusC_RagA_signa"/>
    <property type="match status" value="1"/>
</dbReference>
<evidence type="ECO:0000256" key="6">
    <source>
        <dbReference type="ARBA" id="ARBA00023237"/>
    </source>
</evidence>
<dbReference type="Pfam" id="PF13620">
    <property type="entry name" value="CarboxypepD_reg"/>
    <property type="match status" value="1"/>
</dbReference>
<evidence type="ECO:0000259" key="8">
    <source>
        <dbReference type="Pfam" id="PF07715"/>
    </source>
</evidence>
<evidence type="ECO:0000313" key="10">
    <source>
        <dbReference type="Proteomes" id="UP000321513"/>
    </source>
</evidence>
<dbReference type="InterPro" id="IPR023996">
    <property type="entry name" value="TonB-dep_OMP_SusC/RagA"/>
</dbReference>
<dbReference type="AlphaFoldDB" id="A0A512BIR7"/>
<evidence type="ECO:0000256" key="7">
    <source>
        <dbReference type="PROSITE-ProRule" id="PRU01360"/>
    </source>
</evidence>
<comment type="similarity">
    <text evidence="7">Belongs to the TonB-dependent receptor family.</text>
</comment>
<evidence type="ECO:0000256" key="2">
    <source>
        <dbReference type="ARBA" id="ARBA00022448"/>
    </source>
</evidence>
<dbReference type="InterPro" id="IPR039426">
    <property type="entry name" value="TonB-dep_rcpt-like"/>
</dbReference>
<protein>
    <submittedName>
        <fullName evidence="9">SusC/RagA family TonB-linked outer membrane protein</fullName>
    </submittedName>
</protein>
<dbReference type="NCBIfam" id="TIGR04056">
    <property type="entry name" value="OMP_RagA_SusC"/>
    <property type="match status" value="1"/>
</dbReference>
<evidence type="ECO:0000256" key="1">
    <source>
        <dbReference type="ARBA" id="ARBA00004571"/>
    </source>
</evidence>
<keyword evidence="6 7" id="KW-0998">Cell outer membrane</keyword>
<feature type="domain" description="TonB-dependent receptor plug" evidence="8">
    <location>
        <begin position="115"/>
        <end position="223"/>
    </location>
</feature>
<keyword evidence="3 7" id="KW-1134">Transmembrane beta strand</keyword>
<dbReference type="Proteomes" id="UP000321513">
    <property type="component" value="Unassembled WGS sequence"/>
</dbReference>
<dbReference type="InterPro" id="IPR036942">
    <property type="entry name" value="Beta-barrel_TonB_sf"/>
</dbReference>
<dbReference type="Gene3D" id="2.60.40.1120">
    <property type="entry name" value="Carboxypeptidase-like, regulatory domain"/>
    <property type="match status" value="1"/>
</dbReference>
<organism evidence="9 10">
    <name type="scientific">Segetibacter aerophilus</name>
    <dbReference type="NCBI Taxonomy" id="670293"/>
    <lineage>
        <taxon>Bacteria</taxon>
        <taxon>Pseudomonadati</taxon>
        <taxon>Bacteroidota</taxon>
        <taxon>Chitinophagia</taxon>
        <taxon>Chitinophagales</taxon>
        <taxon>Chitinophagaceae</taxon>
        <taxon>Segetibacter</taxon>
    </lineage>
</organism>